<sequence>MATSTQSQVIKSGQTATFYTPQAGGNQVSTPGEYTGLINGQITAPVPGNLDDGHSKTVTLK</sequence>
<proteinExistence type="predicted"/>
<gene>
    <name evidence="2" type="ORF">OG398_06045</name>
</gene>
<dbReference type="EMBL" id="CP108313">
    <property type="protein sequence ID" value="WTW67857.1"/>
    <property type="molecule type" value="Genomic_DNA"/>
</dbReference>
<accession>A0AAU2VJY8</accession>
<name>A0AAU2VJY8_9ACTN</name>
<dbReference type="AlphaFoldDB" id="A0AAU2VJY8"/>
<evidence type="ECO:0000256" key="1">
    <source>
        <dbReference type="SAM" id="MobiDB-lite"/>
    </source>
</evidence>
<reference evidence="2" key="1">
    <citation type="submission" date="2022-10" db="EMBL/GenBank/DDBJ databases">
        <title>The complete genomes of actinobacterial strains from the NBC collection.</title>
        <authorList>
            <person name="Joergensen T.S."/>
            <person name="Alvarez Arevalo M."/>
            <person name="Sterndorff E.B."/>
            <person name="Faurdal D."/>
            <person name="Vuksanovic O."/>
            <person name="Mourched A.-S."/>
            <person name="Charusanti P."/>
            <person name="Shaw S."/>
            <person name="Blin K."/>
            <person name="Weber T."/>
        </authorList>
    </citation>
    <scope>NUCLEOTIDE SEQUENCE</scope>
    <source>
        <strain evidence="2">NBC_00008</strain>
    </source>
</reference>
<evidence type="ECO:0000313" key="2">
    <source>
        <dbReference type="EMBL" id="WTW67857.1"/>
    </source>
</evidence>
<organism evidence="2">
    <name type="scientific">Streptomyces sp. NBC_00008</name>
    <dbReference type="NCBI Taxonomy" id="2903610"/>
    <lineage>
        <taxon>Bacteria</taxon>
        <taxon>Bacillati</taxon>
        <taxon>Actinomycetota</taxon>
        <taxon>Actinomycetes</taxon>
        <taxon>Kitasatosporales</taxon>
        <taxon>Streptomycetaceae</taxon>
        <taxon>Streptomyces</taxon>
    </lineage>
</organism>
<protein>
    <submittedName>
        <fullName evidence="2">Uncharacterized protein</fullName>
    </submittedName>
</protein>
<feature type="region of interest" description="Disordered" evidence="1">
    <location>
        <begin position="1"/>
        <end position="30"/>
    </location>
</feature>